<keyword evidence="3" id="KW-1185">Reference proteome</keyword>
<comment type="caution">
    <text evidence="2">The sequence shown here is derived from an EMBL/GenBank/DDBJ whole genome shotgun (WGS) entry which is preliminary data.</text>
</comment>
<proteinExistence type="predicted"/>
<evidence type="ECO:0000313" key="2">
    <source>
        <dbReference type="EMBL" id="NCI49446.1"/>
    </source>
</evidence>
<evidence type="ECO:0000256" key="1">
    <source>
        <dbReference type="SAM" id="MobiDB-lite"/>
    </source>
</evidence>
<feature type="compositionally biased region" description="Pro residues" evidence="1">
    <location>
        <begin position="99"/>
        <end position="138"/>
    </location>
</feature>
<gene>
    <name evidence="2" type="ORF">GWC95_05895</name>
</gene>
<sequence>MPEEAQPKPVGPSPYAAPDPGSNPQDGALAPSAATTPVTPSPAPSAPVTPTPAATTPVTPTPAATTPVTPTPAATTPVTPSPAPSAPVTPTPAATTPVTPTPAPTTPVTPTPTPPTPVTPQPAPATPVGPVNPMPLPASPTVGNTAQINQMRKNLLGEIKELRKQVLLVQLQSMKVMQQTIHSVFKNQTTKTSDQIAQQNADLQKQLEEETESLIVPPAPGSTNDPSVTDDGQMQAFTTIVMNALKATEVAVDNAMEGTKSVMTEAQNLLKNS</sequence>
<feature type="compositionally biased region" description="Pro residues" evidence="1">
    <location>
        <begin position="79"/>
        <end position="90"/>
    </location>
</feature>
<dbReference type="Proteomes" id="UP000753802">
    <property type="component" value="Unassembled WGS sequence"/>
</dbReference>
<feature type="region of interest" description="Disordered" evidence="1">
    <location>
        <begin position="1"/>
        <end position="138"/>
    </location>
</feature>
<dbReference type="RefSeq" id="WP_161817767.1">
    <property type="nucleotide sequence ID" value="NZ_JAACJS010000011.1"/>
</dbReference>
<dbReference type="EMBL" id="JAACJS010000011">
    <property type="protein sequence ID" value="NCI49446.1"/>
    <property type="molecule type" value="Genomic_DNA"/>
</dbReference>
<evidence type="ECO:0000313" key="3">
    <source>
        <dbReference type="Proteomes" id="UP000753802"/>
    </source>
</evidence>
<protein>
    <submittedName>
        <fullName evidence="2">Uncharacterized protein</fullName>
    </submittedName>
</protein>
<accession>A0ABW9ZX62</accession>
<feature type="compositionally biased region" description="Pro residues" evidence="1">
    <location>
        <begin position="39"/>
        <end position="50"/>
    </location>
</feature>
<feature type="compositionally biased region" description="Low complexity" evidence="1">
    <location>
        <begin position="51"/>
        <end position="78"/>
    </location>
</feature>
<name>A0ABW9ZX62_9BACT</name>
<organism evidence="2 3">
    <name type="scientific">Sediminibacterium roseum</name>
    <dbReference type="NCBI Taxonomy" id="1978412"/>
    <lineage>
        <taxon>Bacteria</taxon>
        <taxon>Pseudomonadati</taxon>
        <taxon>Bacteroidota</taxon>
        <taxon>Chitinophagia</taxon>
        <taxon>Chitinophagales</taxon>
        <taxon>Chitinophagaceae</taxon>
        <taxon>Sediminibacterium</taxon>
    </lineage>
</organism>
<reference evidence="2 3" key="1">
    <citation type="submission" date="2020-01" db="EMBL/GenBank/DDBJ databases">
        <title>Genome analysis.</title>
        <authorList>
            <person name="Wu S."/>
            <person name="Wang G."/>
        </authorList>
    </citation>
    <scope>NUCLEOTIDE SEQUENCE [LARGE SCALE GENOMIC DNA]</scope>
    <source>
        <strain evidence="2 3">SYL130</strain>
    </source>
</reference>